<feature type="compositionally biased region" description="Acidic residues" evidence="6">
    <location>
        <begin position="528"/>
        <end position="541"/>
    </location>
</feature>
<dbReference type="GO" id="GO:0003924">
    <property type="term" value="F:GTPase activity"/>
    <property type="evidence" value="ECO:0007669"/>
    <property type="project" value="InterPro"/>
</dbReference>
<evidence type="ECO:0000256" key="5">
    <source>
        <dbReference type="ARBA" id="ARBA00039902"/>
    </source>
</evidence>
<proteinExistence type="predicted"/>
<evidence type="ECO:0000259" key="7">
    <source>
        <dbReference type="PROSITE" id="PS51721"/>
    </source>
</evidence>
<evidence type="ECO:0000256" key="3">
    <source>
        <dbReference type="ARBA" id="ARBA00023134"/>
    </source>
</evidence>
<dbReference type="PROSITE" id="PS51721">
    <property type="entry name" value="G_CP"/>
    <property type="match status" value="1"/>
</dbReference>
<dbReference type="SUPFAM" id="SSF52540">
    <property type="entry name" value="P-loop containing nucleoside triphosphate hydrolases"/>
    <property type="match status" value="1"/>
</dbReference>
<dbReference type="InterPro" id="IPR043358">
    <property type="entry name" value="GNL1-like"/>
</dbReference>
<feature type="region of interest" description="Disordered" evidence="6">
    <location>
        <begin position="522"/>
        <end position="577"/>
    </location>
</feature>
<protein>
    <recommendedName>
        <fullName evidence="5">Guanine nucleotide-binding protein-like 1</fullName>
    </recommendedName>
</protein>
<dbReference type="Proteomes" id="UP000235965">
    <property type="component" value="Unassembled WGS sequence"/>
</dbReference>
<feature type="compositionally biased region" description="Low complexity" evidence="6">
    <location>
        <begin position="562"/>
        <end position="573"/>
    </location>
</feature>
<dbReference type="InterPro" id="IPR006073">
    <property type="entry name" value="GTP-bd"/>
</dbReference>
<name>A0A2J7PYF7_9NEOP</name>
<dbReference type="PANTHER" id="PTHR45709">
    <property type="entry name" value="LARGE SUBUNIT GTPASE 1 HOMOLOG-RELATED"/>
    <property type="match status" value="1"/>
</dbReference>
<dbReference type="InParanoid" id="A0A2J7PYF7"/>
<feature type="region of interest" description="Disordered" evidence="6">
    <location>
        <begin position="1"/>
        <end position="40"/>
    </location>
</feature>
<evidence type="ECO:0000256" key="4">
    <source>
        <dbReference type="ARBA" id="ARBA00037770"/>
    </source>
</evidence>
<keyword evidence="2" id="KW-0547">Nucleotide-binding</keyword>
<keyword evidence="9" id="KW-1185">Reference proteome</keyword>
<dbReference type="FunCoup" id="A0A2J7PYF7">
    <property type="interactions" value="741"/>
</dbReference>
<dbReference type="Gene3D" id="3.40.50.300">
    <property type="entry name" value="P-loop containing nucleotide triphosphate hydrolases"/>
    <property type="match status" value="1"/>
</dbReference>
<comment type="caution">
    <text evidence="8">The sequence shown here is derived from an EMBL/GenBank/DDBJ whole genome shotgun (WGS) entry which is preliminary data.</text>
</comment>
<feature type="compositionally biased region" description="Basic residues" evidence="6">
    <location>
        <begin position="1"/>
        <end position="16"/>
    </location>
</feature>
<evidence type="ECO:0000313" key="8">
    <source>
        <dbReference type="EMBL" id="PNF21366.1"/>
    </source>
</evidence>
<dbReference type="EMBL" id="NEVH01020354">
    <property type="protein sequence ID" value="PNF21366.1"/>
    <property type="molecule type" value="Genomic_DNA"/>
</dbReference>
<dbReference type="InterPro" id="IPR030378">
    <property type="entry name" value="G_CP_dom"/>
</dbReference>
<evidence type="ECO:0000256" key="2">
    <source>
        <dbReference type="ARBA" id="ARBA00022741"/>
    </source>
</evidence>
<evidence type="ECO:0000256" key="6">
    <source>
        <dbReference type="SAM" id="MobiDB-lite"/>
    </source>
</evidence>
<dbReference type="AlphaFoldDB" id="A0A2J7PYF7"/>
<reference evidence="8 9" key="1">
    <citation type="submission" date="2017-12" db="EMBL/GenBank/DDBJ databases">
        <title>Hemimetabolous genomes reveal molecular basis of termite eusociality.</title>
        <authorList>
            <person name="Harrison M.C."/>
            <person name="Jongepier E."/>
            <person name="Robertson H.M."/>
            <person name="Arning N."/>
            <person name="Bitard-Feildel T."/>
            <person name="Chao H."/>
            <person name="Childers C.P."/>
            <person name="Dinh H."/>
            <person name="Doddapaneni H."/>
            <person name="Dugan S."/>
            <person name="Gowin J."/>
            <person name="Greiner C."/>
            <person name="Han Y."/>
            <person name="Hu H."/>
            <person name="Hughes D.S.T."/>
            <person name="Huylmans A.-K."/>
            <person name="Kemena C."/>
            <person name="Kremer L.P.M."/>
            <person name="Lee S.L."/>
            <person name="Lopez-Ezquerra A."/>
            <person name="Mallet L."/>
            <person name="Monroy-Kuhn J.M."/>
            <person name="Moser A."/>
            <person name="Murali S.C."/>
            <person name="Muzny D.M."/>
            <person name="Otani S."/>
            <person name="Piulachs M.-D."/>
            <person name="Poelchau M."/>
            <person name="Qu J."/>
            <person name="Schaub F."/>
            <person name="Wada-Katsumata A."/>
            <person name="Worley K.C."/>
            <person name="Xie Q."/>
            <person name="Ylla G."/>
            <person name="Poulsen M."/>
            <person name="Gibbs R.A."/>
            <person name="Schal C."/>
            <person name="Richards S."/>
            <person name="Belles X."/>
            <person name="Korb J."/>
            <person name="Bornberg-Bauer E."/>
        </authorList>
    </citation>
    <scope>NUCLEOTIDE SEQUENCE [LARGE SCALE GENOMIC DNA]</scope>
    <source>
        <tissue evidence="8">Whole body</tissue>
    </source>
</reference>
<comment type="function">
    <text evidence="4">Possible regulatory or functional link with the histocompatibility cluster.</text>
</comment>
<keyword evidence="3" id="KW-0342">GTP-binding</keyword>
<dbReference type="PANTHER" id="PTHR45709:SF3">
    <property type="entry name" value="GUANINE NUCLEOTIDE-BINDING PROTEIN-LIKE 1"/>
    <property type="match status" value="1"/>
</dbReference>
<accession>A0A2J7PYF7</accession>
<gene>
    <name evidence="8" type="primary">Gnl1</name>
    <name evidence="8" type="ORF">B7P43_G16913</name>
</gene>
<dbReference type="GO" id="GO:0005525">
    <property type="term" value="F:GTP binding"/>
    <property type="evidence" value="ECO:0007669"/>
    <property type="project" value="UniProtKB-KW"/>
</dbReference>
<organism evidence="8 9">
    <name type="scientific">Cryptotermes secundus</name>
    <dbReference type="NCBI Taxonomy" id="105785"/>
    <lineage>
        <taxon>Eukaryota</taxon>
        <taxon>Metazoa</taxon>
        <taxon>Ecdysozoa</taxon>
        <taxon>Arthropoda</taxon>
        <taxon>Hexapoda</taxon>
        <taxon>Insecta</taxon>
        <taxon>Pterygota</taxon>
        <taxon>Neoptera</taxon>
        <taxon>Polyneoptera</taxon>
        <taxon>Dictyoptera</taxon>
        <taxon>Blattodea</taxon>
        <taxon>Blattoidea</taxon>
        <taxon>Termitoidae</taxon>
        <taxon>Kalotermitidae</taxon>
        <taxon>Cryptotermitinae</taxon>
        <taxon>Cryptotermes</taxon>
    </lineage>
</organism>
<feature type="compositionally biased region" description="Basic and acidic residues" evidence="6">
    <location>
        <begin position="542"/>
        <end position="561"/>
    </location>
</feature>
<dbReference type="CDD" id="cd01857">
    <property type="entry name" value="HSR1_MMR1"/>
    <property type="match status" value="1"/>
</dbReference>
<sequence length="587" mass="66533">MPQGRRKVPFSAKAKKAQLQSKKQQKKPLEGSGENGVTSFQVKAKAECSQSREVQKLNEQSKIRGCRANTNRYAIGFHRETEAEILKQKEAAYKAINPVPASGLEIAVEDFFLKELGFPKRPLWNFDMSLEQLEASEHKYFTEYISELEKKFSWKELSYFELNLETWRQLWRVLEMSDIVFIIVDIRYCALMFPPSVYNYVTETLHKDMILVLNKIDLAPAPLVVAWKHYFQQKYPAIHILTFTSFPAHNLRGDQENKAGLQIRHRRGKLRMAAEGAKTLLEACKCITNNKVDLSSWHKKISEEMELEFDDEDIEVGETAEMKKVDTGHFEHEKYKAGTLTIGCIGYPNVGKSSLINAIMGKKVVSVSNTPGHTKHFQTIYLTPNVRLCDCPGLVFPSKVPKTLQILMGSFPIAQLRVPFSAVQYLAERLDLPNLLKLQHPEHDEQWSAMDICDGWAFKSGFYTARAGRLDSYRAANSLLRMALDGKICLCLHPPGYSSKRHYWEKHADVQLVQWIQAKTSEQAAGDEGSDFTPSEDEEEENSRKAPEADGNEAYEKDKESSSGPEDSDSNSGLDVCNKFSVLGAGE</sequence>
<dbReference type="STRING" id="105785.A0A2J7PYF7"/>
<dbReference type="PRINTS" id="PR00326">
    <property type="entry name" value="GTP1OBG"/>
</dbReference>
<keyword evidence="1" id="KW-0597">Phosphoprotein</keyword>
<dbReference type="InterPro" id="IPR027417">
    <property type="entry name" value="P-loop_NTPase"/>
</dbReference>
<evidence type="ECO:0000313" key="9">
    <source>
        <dbReference type="Proteomes" id="UP000235965"/>
    </source>
</evidence>
<dbReference type="OrthoDB" id="391988at2759"/>
<evidence type="ECO:0000256" key="1">
    <source>
        <dbReference type="ARBA" id="ARBA00022553"/>
    </source>
</evidence>
<dbReference type="Pfam" id="PF01926">
    <property type="entry name" value="MMR_HSR1"/>
    <property type="match status" value="1"/>
</dbReference>
<feature type="domain" description="CP-type G" evidence="7">
    <location>
        <begin position="167"/>
        <end position="397"/>
    </location>
</feature>